<dbReference type="InterPro" id="IPR000156">
    <property type="entry name" value="Ran_bind_dom"/>
</dbReference>
<evidence type="ECO:0000256" key="6">
    <source>
        <dbReference type="ARBA" id="ARBA00022990"/>
    </source>
</evidence>
<evidence type="ECO:0000256" key="2">
    <source>
        <dbReference type="ARBA" id="ARBA00022448"/>
    </source>
</evidence>
<gene>
    <name evidence="12" type="ORF">L9F63_000654</name>
</gene>
<name>A0AAD8AM77_DIPPU</name>
<feature type="compositionally biased region" description="Polar residues" evidence="10">
    <location>
        <begin position="48"/>
        <end position="60"/>
    </location>
</feature>
<feature type="compositionally biased region" description="Basic and acidic residues" evidence="10">
    <location>
        <begin position="10"/>
        <end position="26"/>
    </location>
</feature>
<feature type="compositionally biased region" description="Low complexity" evidence="10">
    <location>
        <begin position="67"/>
        <end position="85"/>
    </location>
</feature>
<dbReference type="AlphaFoldDB" id="A0AAD8AM77"/>
<dbReference type="Proteomes" id="UP001233999">
    <property type="component" value="Unassembled WGS sequence"/>
</dbReference>
<dbReference type="EMBL" id="JASPKZ010000032">
    <property type="protein sequence ID" value="KAJ9601186.1"/>
    <property type="molecule type" value="Genomic_DNA"/>
</dbReference>
<feature type="region of interest" description="Disordered" evidence="10">
    <location>
        <begin position="42"/>
        <end position="61"/>
    </location>
</feature>
<reference evidence="12" key="1">
    <citation type="journal article" date="2023" name="IScience">
        <title>Live-bearing cockroach genome reveals convergent evolutionary mechanisms linked to viviparity in insects and beyond.</title>
        <authorList>
            <person name="Fouks B."/>
            <person name="Harrison M.C."/>
            <person name="Mikhailova A.A."/>
            <person name="Marchal E."/>
            <person name="English S."/>
            <person name="Carruthers M."/>
            <person name="Jennings E.C."/>
            <person name="Chiamaka E.L."/>
            <person name="Frigard R.A."/>
            <person name="Pippel M."/>
            <person name="Attardo G.M."/>
            <person name="Benoit J.B."/>
            <person name="Bornberg-Bauer E."/>
            <person name="Tobe S.S."/>
        </authorList>
    </citation>
    <scope>NUCLEOTIDE SEQUENCE</scope>
    <source>
        <strain evidence="12">Stay&amp;Tobe</strain>
    </source>
</reference>
<dbReference type="Gene3D" id="2.30.29.30">
    <property type="entry name" value="Pleckstrin-homology domain (PH domain)/Phosphotyrosine-binding domain (PTB)"/>
    <property type="match status" value="1"/>
</dbReference>
<dbReference type="InterPro" id="IPR015007">
    <property type="entry name" value="NUP2/50/61"/>
</dbReference>
<dbReference type="PANTHER" id="PTHR23138:SF141">
    <property type="entry name" value="NUCLEAR PORE COMPLEX PROTEIN NUP50"/>
    <property type="match status" value="1"/>
</dbReference>
<comment type="caution">
    <text evidence="12">The sequence shown here is derived from an EMBL/GenBank/DDBJ whole genome shotgun (WGS) entry which is preliminary data.</text>
</comment>
<proteinExistence type="predicted"/>
<feature type="domain" description="RanBD1" evidence="11">
    <location>
        <begin position="275"/>
        <end position="383"/>
    </location>
</feature>
<evidence type="ECO:0000256" key="8">
    <source>
        <dbReference type="ARBA" id="ARBA00023132"/>
    </source>
</evidence>
<dbReference type="Pfam" id="PF00638">
    <property type="entry name" value="Ran_BP1"/>
    <property type="match status" value="1"/>
</dbReference>
<evidence type="ECO:0000256" key="10">
    <source>
        <dbReference type="SAM" id="MobiDB-lite"/>
    </source>
</evidence>
<keyword evidence="5" id="KW-0653">Protein transport</keyword>
<evidence type="ECO:0000313" key="12">
    <source>
        <dbReference type="EMBL" id="KAJ9601186.1"/>
    </source>
</evidence>
<keyword evidence="13" id="KW-1185">Reference proteome</keyword>
<dbReference type="SMART" id="SM00160">
    <property type="entry name" value="RanBD"/>
    <property type="match status" value="1"/>
</dbReference>
<dbReference type="GO" id="GO:0051028">
    <property type="term" value="P:mRNA transport"/>
    <property type="evidence" value="ECO:0007669"/>
    <property type="project" value="UniProtKB-KW"/>
</dbReference>
<evidence type="ECO:0000256" key="1">
    <source>
        <dbReference type="ARBA" id="ARBA00004567"/>
    </source>
</evidence>
<feature type="region of interest" description="Disordered" evidence="10">
    <location>
        <begin position="1"/>
        <end position="34"/>
    </location>
</feature>
<dbReference type="GO" id="GO:0005643">
    <property type="term" value="C:nuclear pore"/>
    <property type="evidence" value="ECO:0007669"/>
    <property type="project" value="UniProtKB-SubCell"/>
</dbReference>
<reference evidence="12" key="2">
    <citation type="submission" date="2023-05" db="EMBL/GenBank/DDBJ databases">
        <authorList>
            <person name="Fouks B."/>
        </authorList>
    </citation>
    <scope>NUCLEOTIDE SEQUENCE</scope>
    <source>
        <strain evidence="12">Stay&amp;Tobe</strain>
        <tissue evidence="12">Testes</tissue>
    </source>
</reference>
<dbReference type="Pfam" id="PF08911">
    <property type="entry name" value="NUP50"/>
    <property type="match status" value="1"/>
</dbReference>
<comment type="subcellular location">
    <subcellularLocation>
        <location evidence="1">Nucleus</location>
        <location evidence="1">Nuclear pore complex</location>
    </subcellularLocation>
</comment>
<protein>
    <recommendedName>
        <fullName evidence="11">RanBD1 domain-containing protein</fullName>
    </recommendedName>
</protein>
<dbReference type="PANTHER" id="PTHR23138">
    <property type="entry name" value="RAN BINDING PROTEIN"/>
    <property type="match status" value="1"/>
</dbReference>
<evidence type="ECO:0000256" key="4">
    <source>
        <dbReference type="ARBA" id="ARBA00022816"/>
    </source>
</evidence>
<evidence type="ECO:0000259" key="11">
    <source>
        <dbReference type="SMART" id="SM00160"/>
    </source>
</evidence>
<feature type="region of interest" description="Disordered" evidence="10">
    <location>
        <begin position="67"/>
        <end position="102"/>
    </location>
</feature>
<dbReference type="CDD" id="cd13170">
    <property type="entry name" value="RanBD_NUP50"/>
    <property type="match status" value="1"/>
</dbReference>
<keyword evidence="8" id="KW-0906">Nuclear pore complex</keyword>
<feature type="compositionally biased region" description="Basic and acidic residues" evidence="10">
    <location>
        <begin position="86"/>
        <end position="97"/>
    </location>
</feature>
<evidence type="ECO:0000256" key="9">
    <source>
        <dbReference type="ARBA" id="ARBA00023242"/>
    </source>
</evidence>
<evidence type="ECO:0000313" key="13">
    <source>
        <dbReference type="Proteomes" id="UP001233999"/>
    </source>
</evidence>
<evidence type="ECO:0000256" key="7">
    <source>
        <dbReference type="ARBA" id="ARBA00023010"/>
    </source>
</evidence>
<accession>A0AAD8AM77</accession>
<keyword evidence="4" id="KW-0509">mRNA transport</keyword>
<dbReference type="SUPFAM" id="SSF50729">
    <property type="entry name" value="PH domain-like"/>
    <property type="match status" value="1"/>
</dbReference>
<evidence type="ECO:0000256" key="3">
    <source>
        <dbReference type="ARBA" id="ARBA00022737"/>
    </source>
</evidence>
<keyword evidence="6" id="KW-0007">Acetylation</keyword>
<sequence>MTKRNATSELNHDNWNEEEKPEEAGTYKKASPDVMQTRIIKSAKRRSIGTSESSLASKSPFSAFGGFKATSSSSSPFSFLSNSNKTSEETSNGKKMETNNSEENSAEYYSSLKGLNQCVSQWIKSHVDKNPFCILTPIFKDYERYLSEIDGKEAKRKRDKSLEKSVTSSTTGSSERAVLVSYFWQSVAMNYSTTKPAEDNEKKEETTLTAPSFTTTAPKFNFGSGASMTSTNLSAGFTFASSSSQKPFTFTNVAKVENKESGDGDEEDEPAKVEFKPVVEEGSIYSKRCKVFVKKDDKYQDRGVGMLYVKPVEEKTQLIVRADTSLGNILLNTLLTSGMPIQRLGANNVMLVCIPTPDAKPPPVTVLLRLKTGQDADEALEKLKERIK</sequence>
<keyword evidence="2" id="KW-0813">Transport</keyword>
<evidence type="ECO:0000256" key="5">
    <source>
        <dbReference type="ARBA" id="ARBA00022927"/>
    </source>
</evidence>
<keyword evidence="3" id="KW-0677">Repeat</keyword>
<dbReference type="InterPro" id="IPR011993">
    <property type="entry name" value="PH-like_dom_sf"/>
</dbReference>
<keyword evidence="7" id="KW-0811">Translocation</keyword>
<dbReference type="InterPro" id="IPR045255">
    <property type="entry name" value="RanBP1-like"/>
</dbReference>
<dbReference type="GO" id="GO:0006606">
    <property type="term" value="P:protein import into nucleus"/>
    <property type="evidence" value="ECO:0007669"/>
    <property type="project" value="TreeGrafter"/>
</dbReference>
<keyword evidence="9" id="KW-0539">Nucleus</keyword>
<organism evidence="12 13">
    <name type="scientific">Diploptera punctata</name>
    <name type="common">Pacific beetle cockroach</name>
    <dbReference type="NCBI Taxonomy" id="6984"/>
    <lineage>
        <taxon>Eukaryota</taxon>
        <taxon>Metazoa</taxon>
        <taxon>Ecdysozoa</taxon>
        <taxon>Arthropoda</taxon>
        <taxon>Hexapoda</taxon>
        <taxon>Insecta</taxon>
        <taxon>Pterygota</taxon>
        <taxon>Neoptera</taxon>
        <taxon>Polyneoptera</taxon>
        <taxon>Dictyoptera</taxon>
        <taxon>Blattodea</taxon>
        <taxon>Blaberoidea</taxon>
        <taxon>Blaberidae</taxon>
        <taxon>Diplopterinae</taxon>
        <taxon>Diploptera</taxon>
    </lineage>
</organism>